<dbReference type="PROSITE" id="PS00109">
    <property type="entry name" value="PROTEIN_KINASE_TYR"/>
    <property type="match status" value="1"/>
</dbReference>
<dbReference type="InterPro" id="IPR002575">
    <property type="entry name" value="Aminoglycoside_PTrfase"/>
</dbReference>
<gene>
    <name evidence="2" type="ORF">A2714_03890</name>
</gene>
<dbReference type="InterPro" id="IPR008266">
    <property type="entry name" value="Tyr_kinase_AS"/>
</dbReference>
<reference evidence="2 3" key="1">
    <citation type="journal article" date="2016" name="Nat. Commun.">
        <title>Thousands of microbial genomes shed light on interconnected biogeochemical processes in an aquifer system.</title>
        <authorList>
            <person name="Anantharaman K."/>
            <person name="Brown C.T."/>
            <person name="Hug L.A."/>
            <person name="Sharon I."/>
            <person name="Castelle C.J."/>
            <person name="Probst A.J."/>
            <person name="Thomas B.C."/>
            <person name="Singh A."/>
            <person name="Wilkins M.J."/>
            <person name="Karaoz U."/>
            <person name="Brodie E.L."/>
            <person name="Williams K.H."/>
            <person name="Hubbard S.S."/>
            <person name="Banfield J.F."/>
        </authorList>
    </citation>
    <scope>NUCLEOTIDE SEQUENCE [LARGE SCALE GENOMIC DNA]</scope>
</reference>
<evidence type="ECO:0000313" key="3">
    <source>
        <dbReference type="Proteomes" id="UP000178419"/>
    </source>
</evidence>
<dbReference type="EMBL" id="MGGE01000040">
    <property type="protein sequence ID" value="OGM20504.1"/>
    <property type="molecule type" value="Genomic_DNA"/>
</dbReference>
<comment type="caution">
    <text evidence="2">The sequence shown here is derived from an EMBL/GenBank/DDBJ whole genome shotgun (WGS) entry which is preliminary data.</text>
</comment>
<evidence type="ECO:0000313" key="2">
    <source>
        <dbReference type="EMBL" id="OGM20504.1"/>
    </source>
</evidence>
<name>A0A1F7XZL8_9BACT</name>
<evidence type="ECO:0000259" key="1">
    <source>
        <dbReference type="PROSITE" id="PS50011"/>
    </source>
</evidence>
<dbReference type="Proteomes" id="UP000178419">
    <property type="component" value="Unassembled WGS sequence"/>
</dbReference>
<dbReference type="AlphaFoldDB" id="A0A1F7XZL8"/>
<dbReference type="Pfam" id="PF01636">
    <property type="entry name" value="APH"/>
    <property type="match status" value="1"/>
</dbReference>
<proteinExistence type="predicted"/>
<protein>
    <recommendedName>
        <fullName evidence="1">Protein kinase domain-containing protein</fullName>
    </recommendedName>
</protein>
<dbReference type="Gene3D" id="3.90.1200.10">
    <property type="match status" value="1"/>
</dbReference>
<accession>A0A1F7XZL8</accession>
<dbReference type="GO" id="GO:0005524">
    <property type="term" value="F:ATP binding"/>
    <property type="evidence" value="ECO:0007669"/>
    <property type="project" value="InterPro"/>
</dbReference>
<sequence>MKSIVRKSKSTNRINSGSLSVWNVIFGNFLSLISFLDDVEHKHDLYKISGYKLFEKFKTNTRNSNWVAAVYKNASNKKVFVKRYFYKYKDINYHHILNMAFFLTQTRYLQNQKHGSYTVKFPKVVDFNDNKNNVTLVTEFCEGKPISEHKDDTILEVLGECLIELKSHTSRLNKEIVNQLPKRTPLLIFLNFNYLLLKSFVKDLKSPTLYIKILATFYKHAITLDYFRPEYSISHRDLTPDNILIDRNTITILDTEYLVIGDSVTDLAITPRMFLNKVEPEKLISLLNKNLNNTSERNRFMALSLYYTVLTLSVSEKKSRHYNNSKLYLKEFFENIAPKVFEIIDEHNREKEYFCEGEIFNN</sequence>
<dbReference type="PROSITE" id="PS50011">
    <property type="entry name" value="PROTEIN_KINASE_DOM"/>
    <property type="match status" value="1"/>
</dbReference>
<organism evidence="2 3">
    <name type="scientific">Candidatus Woesebacteria bacterium RIFCSPHIGHO2_01_FULL_38_9</name>
    <dbReference type="NCBI Taxonomy" id="1802492"/>
    <lineage>
        <taxon>Bacteria</taxon>
        <taxon>Candidatus Woeseibacteriota</taxon>
    </lineage>
</organism>
<dbReference type="InterPro" id="IPR000719">
    <property type="entry name" value="Prot_kinase_dom"/>
</dbReference>
<dbReference type="SUPFAM" id="SSF56112">
    <property type="entry name" value="Protein kinase-like (PK-like)"/>
    <property type="match status" value="1"/>
</dbReference>
<dbReference type="GO" id="GO:0004672">
    <property type="term" value="F:protein kinase activity"/>
    <property type="evidence" value="ECO:0007669"/>
    <property type="project" value="InterPro"/>
</dbReference>
<feature type="domain" description="Protein kinase" evidence="1">
    <location>
        <begin position="51"/>
        <end position="362"/>
    </location>
</feature>
<dbReference type="InterPro" id="IPR011009">
    <property type="entry name" value="Kinase-like_dom_sf"/>
</dbReference>